<protein>
    <recommendedName>
        <fullName evidence="3">DUF4262 domain-containing protein</fullName>
    </recommendedName>
</protein>
<name>A0A1L3JCX0_9SPHN</name>
<dbReference type="EMBL" id="CP018154">
    <property type="protein sequence ID" value="APG62970.1"/>
    <property type="molecule type" value="Genomic_DNA"/>
</dbReference>
<gene>
    <name evidence="1" type="ORF">LPB140_09405</name>
</gene>
<dbReference type="InterPro" id="IPR025358">
    <property type="entry name" value="DUF4262"/>
</dbReference>
<dbReference type="KEGG" id="sphl:LPB140_09405"/>
<dbReference type="Proteomes" id="UP000242561">
    <property type="component" value="Chromosome"/>
</dbReference>
<sequence>MTNNKQKEYEEKLLFNIQEYGCQTTTVFGPHETLPDFTYSIGFAQSVGQAEIITFGLTHEIMGAMINEVLDQCKNGLVLKDGIMLDGLLDNHKVAVKAVHPTNIIPAFFNSAIWYQKEHMNQDMDAAFQLVWPGSKDGLFPWEDGCANDVINFQPPLYLERKKDER</sequence>
<evidence type="ECO:0000313" key="1">
    <source>
        <dbReference type="EMBL" id="APG62970.1"/>
    </source>
</evidence>
<accession>A0A1L3JCX0</accession>
<evidence type="ECO:0008006" key="3">
    <source>
        <dbReference type="Google" id="ProtNLM"/>
    </source>
</evidence>
<reference evidence="1 2" key="1">
    <citation type="submission" date="2016-11" db="EMBL/GenBank/DDBJ databases">
        <title>Sphingorhabdus sp. LPB0140, isolated from marine environment.</title>
        <authorList>
            <person name="Kim E."/>
            <person name="Yi H."/>
        </authorList>
    </citation>
    <scope>NUCLEOTIDE SEQUENCE [LARGE SCALE GENOMIC DNA]</scope>
    <source>
        <strain evidence="1 2">LPB0140</strain>
    </source>
</reference>
<dbReference type="AlphaFoldDB" id="A0A1L3JCX0"/>
<organism evidence="1 2">
    <name type="scientific">Sphingorhabdus lutea</name>
    <dbReference type="NCBI Taxonomy" id="1913578"/>
    <lineage>
        <taxon>Bacteria</taxon>
        <taxon>Pseudomonadati</taxon>
        <taxon>Pseudomonadota</taxon>
        <taxon>Alphaproteobacteria</taxon>
        <taxon>Sphingomonadales</taxon>
        <taxon>Sphingomonadaceae</taxon>
        <taxon>Sphingorhabdus</taxon>
    </lineage>
</organism>
<evidence type="ECO:0000313" key="2">
    <source>
        <dbReference type="Proteomes" id="UP000242561"/>
    </source>
</evidence>
<dbReference type="Pfam" id="PF14081">
    <property type="entry name" value="DUF4262"/>
    <property type="match status" value="1"/>
</dbReference>
<dbReference type="STRING" id="1913578.LPB140_09405"/>
<proteinExistence type="predicted"/>
<dbReference type="RefSeq" id="WP_072559622.1">
    <property type="nucleotide sequence ID" value="NZ_CP018154.1"/>
</dbReference>
<keyword evidence="2" id="KW-1185">Reference proteome</keyword>